<dbReference type="OrthoDB" id="2596766at2759"/>
<dbReference type="AlphaFoldDB" id="A0A9Q0GY58"/>
<organism evidence="3 4">
    <name type="scientific">Protea cynaroides</name>
    <dbReference type="NCBI Taxonomy" id="273540"/>
    <lineage>
        <taxon>Eukaryota</taxon>
        <taxon>Viridiplantae</taxon>
        <taxon>Streptophyta</taxon>
        <taxon>Embryophyta</taxon>
        <taxon>Tracheophyta</taxon>
        <taxon>Spermatophyta</taxon>
        <taxon>Magnoliopsida</taxon>
        <taxon>Proteales</taxon>
        <taxon>Proteaceae</taxon>
        <taxon>Protea</taxon>
    </lineage>
</organism>
<dbReference type="InterPro" id="IPR025724">
    <property type="entry name" value="GAG-pre-integrase_dom"/>
</dbReference>
<dbReference type="PANTHER" id="PTHR47592:SF27">
    <property type="entry name" value="OS08G0421700 PROTEIN"/>
    <property type="match status" value="1"/>
</dbReference>
<dbReference type="Pfam" id="PF13976">
    <property type="entry name" value="gag_pre-integrs"/>
    <property type="match status" value="1"/>
</dbReference>
<comment type="caution">
    <text evidence="3">The sequence shown here is derived from an EMBL/GenBank/DDBJ whole genome shotgun (WGS) entry which is preliminary data.</text>
</comment>
<evidence type="ECO:0000313" key="4">
    <source>
        <dbReference type="Proteomes" id="UP001141806"/>
    </source>
</evidence>
<protein>
    <recommendedName>
        <fullName evidence="5">GAG-pre-integrase domain-containing protein</fullName>
    </recommendedName>
</protein>
<name>A0A9Q0GY58_9MAGN</name>
<proteinExistence type="predicted"/>
<feature type="domain" description="Retrovirus-related Pol polyprotein from transposon TNT 1-94-like beta-barrel" evidence="2">
    <location>
        <begin position="14"/>
        <end position="94"/>
    </location>
</feature>
<dbReference type="EMBL" id="JAMYWD010000011">
    <property type="protein sequence ID" value="KAJ4956023.1"/>
    <property type="molecule type" value="Genomic_DNA"/>
</dbReference>
<evidence type="ECO:0000259" key="2">
    <source>
        <dbReference type="Pfam" id="PF22936"/>
    </source>
</evidence>
<feature type="domain" description="GAG-pre-integrase" evidence="1">
    <location>
        <begin position="121"/>
        <end position="186"/>
    </location>
</feature>
<dbReference type="Pfam" id="PF22936">
    <property type="entry name" value="Pol_BBD"/>
    <property type="match status" value="1"/>
</dbReference>
<dbReference type="InterPro" id="IPR054722">
    <property type="entry name" value="PolX-like_BBD"/>
</dbReference>
<accession>A0A9Q0GY58</accession>
<evidence type="ECO:0000259" key="1">
    <source>
        <dbReference type="Pfam" id="PF13976"/>
    </source>
</evidence>
<reference evidence="3" key="1">
    <citation type="journal article" date="2023" name="Plant J.">
        <title>The genome of the king protea, Protea cynaroides.</title>
        <authorList>
            <person name="Chang J."/>
            <person name="Duong T.A."/>
            <person name="Schoeman C."/>
            <person name="Ma X."/>
            <person name="Roodt D."/>
            <person name="Barker N."/>
            <person name="Li Z."/>
            <person name="Van de Peer Y."/>
            <person name="Mizrachi E."/>
        </authorList>
    </citation>
    <scope>NUCLEOTIDE SEQUENCE</scope>
    <source>
        <tissue evidence="3">Young leaves</tissue>
    </source>
</reference>
<dbReference type="Proteomes" id="UP001141806">
    <property type="component" value="Unassembled WGS sequence"/>
</dbReference>
<dbReference type="PANTHER" id="PTHR47592">
    <property type="entry name" value="PBF68 PROTEIN"/>
    <property type="match status" value="1"/>
</dbReference>
<gene>
    <name evidence="3" type="ORF">NE237_012806</name>
</gene>
<sequence>MGYDMAAATKTFDWWYDFGATVHMCNDKSQFKTFEKVIEGYKVMMENNDTTRVLGKGTVEISFTSKKKLVLVNVLFVPEIRKNLISTNLLCKKGIKIILESDKVVFSKYGAFVGKGYSCDGMFKLNIINKMNDASVYIIGFSSSRLWYGRLAHVNFGYLKYRSKHGLFSCNYTSNEKYEICIQAKMTKKHFSSVERSSELLELVHSDICELNEILCRGE</sequence>
<evidence type="ECO:0008006" key="5">
    <source>
        <dbReference type="Google" id="ProtNLM"/>
    </source>
</evidence>
<keyword evidence="4" id="KW-1185">Reference proteome</keyword>
<evidence type="ECO:0000313" key="3">
    <source>
        <dbReference type="EMBL" id="KAJ4956023.1"/>
    </source>
</evidence>